<protein>
    <submittedName>
        <fullName evidence="1">Uncharacterized protein</fullName>
    </submittedName>
</protein>
<dbReference type="Gramene" id="rna-AYBTSS11_LOCUS14216">
    <property type="protein sequence ID" value="CAJ1950367.1"/>
    <property type="gene ID" value="gene-AYBTSS11_LOCUS14216"/>
</dbReference>
<sequence>MVSNVPCGLIILSTGASARPTKISDKLVLVPLLCTLISQSFVRQRRTSRILHHSTLGPTREPPTTSILFLKNMEYID</sequence>
<accession>A0AA86VG80</accession>
<dbReference type="EMBL" id="OY731401">
    <property type="protein sequence ID" value="CAJ1950367.1"/>
    <property type="molecule type" value="Genomic_DNA"/>
</dbReference>
<gene>
    <name evidence="1" type="ORF">AYBTSS11_LOCUS14216</name>
</gene>
<keyword evidence="2" id="KW-1185">Reference proteome</keyword>
<evidence type="ECO:0000313" key="1">
    <source>
        <dbReference type="EMBL" id="CAJ1950367.1"/>
    </source>
</evidence>
<proteinExistence type="predicted"/>
<organism evidence="1 2">
    <name type="scientific">Sphenostylis stenocarpa</name>
    <dbReference type="NCBI Taxonomy" id="92480"/>
    <lineage>
        <taxon>Eukaryota</taxon>
        <taxon>Viridiplantae</taxon>
        <taxon>Streptophyta</taxon>
        <taxon>Embryophyta</taxon>
        <taxon>Tracheophyta</taxon>
        <taxon>Spermatophyta</taxon>
        <taxon>Magnoliopsida</taxon>
        <taxon>eudicotyledons</taxon>
        <taxon>Gunneridae</taxon>
        <taxon>Pentapetalae</taxon>
        <taxon>rosids</taxon>
        <taxon>fabids</taxon>
        <taxon>Fabales</taxon>
        <taxon>Fabaceae</taxon>
        <taxon>Papilionoideae</taxon>
        <taxon>50 kb inversion clade</taxon>
        <taxon>NPAAA clade</taxon>
        <taxon>indigoferoid/millettioid clade</taxon>
        <taxon>Phaseoleae</taxon>
        <taxon>Sphenostylis</taxon>
    </lineage>
</organism>
<dbReference type="Proteomes" id="UP001189624">
    <property type="component" value="Chromosome 4"/>
</dbReference>
<evidence type="ECO:0000313" key="2">
    <source>
        <dbReference type="Proteomes" id="UP001189624"/>
    </source>
</evidence>
<name>A0AA86VG80_9FABA</name>
<reference evidence="1" key="1">
    <citation type="submission" date="2023-10" db="EMBL/GenBank/DDBJ databases">
        <authorList>
            <person name="Domelevo Entfellner J.-B."/>
        </authorList>
    </citation>
    <scope>NUCLEOTIDE SEQUENCE</scope>
</reference>
<dbReference type="AlphaFoldDB" id="A0AA86VG80"/>